<protein>
    <submittedName>
        <fullName evidence="1">Uncharacterized protein</fullName>
    </submittedName>
</protein>
<gene>
    <name evidence="1" type="ORF">BJ085DRAFT_29242</name>
</gene>
<reference evidence="2" key="1">
    <citation type="journal article" date="2018" name="Nat. Microbiol.">
        <title>Leveraging single-cell genomics to expand the fungal tree of life.</title>
        <authorList>
            <person name="Ahrendt S.R."/>
            <person name="Quandt C.A."/>
            <person name="Ciobanu D."/>
            <person name="Clum A."/>
            <person name="Salamov A."/>
            <person name="Andreopoulos B."/>
            <person name="Cheng J.F."/>
            <person name="Woyke T."/>
            <person name="Pelin A."/>
            <person name="Henrissat B."/>
            <person name="Reynolds N.K."/>
            <person name="Benny G.L."/>
            <person name="Smith M.E."/>
            <person name="James T.Y."/>
            <person name="Grigoriev I.V."/>
        </authorList>
    </citation>
    <scope>NUCLEOTIDE SEQUENCE [LARGE SCALE GENOMIC DNA]</scope>
    <source>
        <strain evidence="2">RSA 468</strain>
    </source>
</reference>
<name>A0A4P9ZXL0_9FUNG</name>
<accession>A0A4P9ZXL0</accession>
<proteinExistence type="predicted"/>
<dbReference type="EMBL" id="ML002367">
    <property type="protein sequence ID" value="RKP38445.1"/>
    <property type="molecule type" value="Genomic_DNA"/>
</dbReference>
<evidence type="ECO:0000313" key="1">
    <source>
        <dbReference type="EMBL" id="RKP38445.1"/>
    </source>
</evidence>
<keyword evidence="2" id="KW-1185">Reference proteome</keyword>
<sequence>MLSLLEVQLPIHSLSLLITKVTTAPGLSMGFPSHDDFGAQPNPTDEKLDNWAKLPFEQKEAVFGYLSPLSRHHLSYTSRGNHALVAKLLSDLVQLTMLVAPCLVNQPRAVKLFIDASRTLSSAAGRIEGDRSDPNPHTGRNVLSNFYQYLLANQADPLFQSTAVTWRYTNPHLLPQSVFVARLPLLDLVDLQRNGEELTEVLSILGNPLLKTLSYSGDPVDFMVGLKQWLNNKYVAESVARVNAEYESKPQDSIMAQNMVDDTVLNEAIVKAVTIAEQIALKKYHEFNRFAIILAAVAQQTEPLAHFTAMYTDPSSNIATKDMKKAKWELVQLMKMATLPKGAAFLDSYWRLSRSWESNQAAGPGFGDGGTVGRPIMEGEAQVHYSPTDFSDLNDLPDMPHISLIDENQMALLAFAPEFNSEELIQASDVRFE</sequence>
<dbReference type="Proteomes" id="UP000268162">
    <property type="component" value="Unassembled WGS sequence"/>
</dbReference>
<evidence type="ECO:0000313" key="2">
    <source>
        <dbReference type="Proteomes" id="UP000268162"/>
    </source>
</evidence>
<organism evidence="1 2">
    <name type="scientific">Dimargaris cristalligena</name>
    <dbReference type="NCBI Taxonomy" id="215637"/>
    <lineage>
        <taxon>Eukaryota</taxon>
        <taxon>Fungi</taxon>
        <taxon>Fungi incertae sedis</taxon>
        <taxon>Zoopagomycota</taxon>
        <taxon>Kickxellomycotina</taxon>
        <taxon>Dimargaritomycetes</taxon>
        <taxon>Dimargaritales</taxon>
        <taxon>Dimargaritaceae</taxon>
        <taxon>Dimargaris</taxon>
    </lineage>
</organism>
<dbReference type="AlphaFoldDB" id="A0A4P9ZXL0"/>